<keyword evidence="4" id="KW-1185">Reference proteome</keyword>
<dbReference type="AlphaFoldDB" id="A0AAV4V830"/>
<name>A0AAV4V830_9ARAC</name>
<dbReference type="Proteomes" id="UP001054837">
    <property type="component" value="Unassembled WGS sequence"/>
</dbReference>
<comment type="caution">
    <text evidence="3">The sequence shown here is derived from an EMBL/GenBank/DDBJ whole genome shotgun (WGS) entry which is preliminary data.</text>
</comment>
<keyword evidence="2" id="KW-1133">Transmembrane helix</keyword>
<evidence type="ECO:0000256" key="2">
    <source>
        <dbReference type="SAM" id="Phobius"/>
    </source>
</evidence>
<feature type="transmembrane region" description="Helical" evidence="2">
    <location>
        <begin position="77"/>
        <end position="99"/>
    </location>
</feature>
<reference evidence="3 4" key="1">
    <citation type="submission" date="2021-06" db="EMBL/GenBank/DDBJ databases">
        <title>Caerostris darwini draft genome.</title>
        <authorList>
            <person name="Kono N."/>
            <person name="Arakawa K."/>
        </authorList>
    </citation>
    <scope>NUCLEOTIDE SEQUENCE [LARGE SCALE GENOMIC DNA]</scope>
</reference>
<evidence type="ECO:0000313" key="3">
    <source>
        <dbReference type="EMBL" id="GIY66059.1"/>
    </source>
</evidence>
<keyword evidence="2" id="KW-0472">Membrane</keyword>
<proteinExistence type="predicted"/>
<organism evidence="3 4">
    <name type="scientific">Caerostris darwini</name>
    <dbReference type="NCBI Taxonomy" id="1538125"/>
    <lineage>
        <taxon>Eukaryota</taxon>
        <taxon>Metazoa</taxon>
        <taxon>Ecdysozoa</taxon>
        <taxon>Arthropoda</taxon>
        <taxon>Chelicerata</taxon>
        <taxon>Arachnida</taxon>
        <taxon>Araneae</taxon>
        <taxon>Araneomorphae</taxon>
        <taxon>Entelegynae</taxon>
        <taxon>Araneoidea</taxon>
        <taxon>Araneidae</taxon>
        <taxon>Caerostris</taxon>
    </lineage>
</organism>
<gene>
    <name evidence="3" type="ORF">CDAR_450811</name>
</gene>
<dbReference type="EMBL" id="BPLQ01012518">
    <property type="protein sequence ID" value="GIY66059.1"/>
    <property type="molecule type" value="Genomic_DNA"/>
</dbReference>
<protein>
    <submittedName>
        <fullName evidence="3">Uncharacterized protein</fullName>
    </submittedName>
</protein>
<accession>A0AAV4V830</accession>
<feature type="region of interest" description="Disordered" evidence="1">
    <location>
        <begin position="1"/>
        <end position="35"/>
    </location>
</feature>
<evidence type="ECO:0000313" key="4">
    <source>
        <dbReference type="Proteomes" id="UP001054837"/>
    </source>
</evidence>
<sequence length="108" mass="12612">MAKLGFTDLKSRKEGQKNQKSGNRRKLQSREYRKKEKAVEARQFLSIVERNKMARNSNDAFLQQNNRRRCNKKKFELLSSLLGYYVTLTSIISAFNKLLCIQGDPLLL</sequence>
<evidence type="ECO:0000256" key="1">
    <source>
        <dbReference type="SAM" id="MobiDB-lite"/>
    </source>
</evidence>
<keyword evidence="2" id="KW-0812">Transmembrane</keyword>